<evidence type="ECO:0000313" key="3">
    <source>
        <dbReference type="Proteomes" id="UP000631694"/>
    </source>
</evidence>
<keyword evidence="3" id="KW-1185">Reference proteome</keyword>
<evidence type="ECO:0000313" key="2">
    <source>
        <dbReference type="EMBL" id="MBH0238575.1"/>
    </source>
</evidence>
<organism evidence="2 3">
    <name type="scientific">Methylobrevis albus</name>
    <dbReference type="NCBI Taxonomy" id="2793297"/>
    <lineage>
        <taxon>Bacteria</taxon>
        <taxon>Pseudomonadati</taxon>
        <taxon>Pseudomonadota</taxon>
        <taxon>Alphaproteobacteria</taxon>
        <taxon>Hyphomicrobiales</taxon>
        <taxon>Pleomorphomonadaceae</taxon>
        <taxon>Methylobrevis</taxon>
    </lineage>
</organism>
<proteinExistence type="predicted"/>
<evidence type="ECO:0000256" key="1">
    <source>
        <dbReference type="SAM" id="Phobius"/>
    </source>
</evidence>
<dbReference type="EMBL" id="JADZLT010000050">
    <property type="protein sequence ID" value="MBH0238575.1"/>
    <property type="molecule type" value="Genomic_DNA"/>
</dbReference>
<sequence>MRLPSPFRRSPPSAAPLTARRPWWSHRALLVGAGFAALAGVVLTAEVVRIGQGPLHNFKSVPLEWTLQGIAAAGPRVAGRIFELFALDFDLVLPPPQAELVAQGLVLAGLLPGTLAVAVAAAVLSGLFGMIVPDAAAQAYPSPPRGGARAAALAILAGVGCFAVLLVLGRMAGLALPEVGPIWSGALLAALILLLRTGDLPRPVETTGLVIGFVVTELPPLRRLYERYRQVGAEGGLLDWEEMKPQARAEDASVARDAAVREATRRLAPNPLRPVAPWSEARGRNVLLTGPLNEDHCEIIRRTAAMAHGEGGSVLVLCPAQALEEVVALLEDGARAHAFDVAANWWSQREGDLAPNRLYAMLVAGEDGLQRHLLSRREPVVVRTLERIRFIVALEFHRFDLPILRLQMLVLFAIVPAQRVRVLVQTADRTALDDVLDLFEPTERQWHPVSFPGSAGTAYRLVFGDGAASRRQALQHLLGKGAGALPAAGEAVDTLPLIAVAAARAATDLIQLTGTELPDQSSWLRAETLRVAAAEPGSRALSTQPRSVPPLVPHPRTVVAVRDPGNLVQAIEDLAAAGDADEALALVVAADYPLRDFLVDRFRQEAESRDGGWRQMFRPLVPWPRIALAEVARIILARLVAEGGAGMGRAEIDRILRRANPELLRARRIAPTPPGLRRLFDFVFGAGFKLERVPDDDPAAPGGRADDDRVRLPEAAAALARLGSLAPIRGQHDGEPIGWIARGDAGLAYAPGTLILAAGHYREVLTLPGPEGAVRVRSAVNAAGNAHVEGAVRYRFQRHFRIEFEWVADAAELGPGARLPAVRIGAPNIQPHGRLRRIVGQGRTDVRRRTFGHFQFDRVRPAAPNGRRYTRVDYGNHPVVAEHGSAAFLILRIEIDAPPGDLALARIACTLQACLSDVILTLLPEIGHRIAVLSPQARNFRLPADPAAAGTGPNDAVDADFLSAWYGQLDLMEMVPSRELLGSEPYAAVRDLSPTLEPTIAAFLGVAPEDGRRTVDLVVVEDWGSDLGVVNILSTQFASVERALLAWLDWLVANAARPDLHYRFDRADLPPQFDFAAAADLIRGLHPGGT</sequence>
<comment type="caution">
    <text evidence="2">The sequence shown here is derived from an EMBL/GenBank/DDBJ whole genome shotgun (WGS) entry which is preliminary data.</text>
</comment>
<gene>
    <name evidence="2" type="ORF">I5731_12135</name>
</gene>
<keyword evidence="1" id="KW-0812">Transmembrane</keyword>
<protein>
    <submittedName>
        <fullName evidence="2">Uncharacterized protein</fullName>
    </submittedName>
</protein>
<dbReference type="RefSeq" id="WP_197311638.1">
    <property type="nucleotide sequence ID" value="NZ_JADZLT010000050.1"/>
</dbReference>
<name>A0A931I1N5_9HYPH</name>
<dbReference type="AlphaFoldDB" id="A0A931I1N5"/>
<keyword evidence="1" id="KW-0472">Membrane</keyword>
<keyword evidence="1" id="KW-1133">Transmembrane helix</keyword>
<accession>A0A931I1N5</accession>
<feature type="transmembrane region" description="Helical" evidence="1">
    <location>
        <begin position="100"/>
        <end position="129"/>
    </location>
</feature>
<reference evidence="2" key="1">
    <citation type="submission" date="2020-12" db="EMBL/GenBank/DDBJ databases">
        <title>Methylobrevis albus sp. nov., isolated from fresh water lack sediment.</title>
        <authorList>
            <person name="Zou Q."/>
        </authorList>
    </citation>
    <scope>NUCLEOTIDE SEQUENCE</scope>
    <source>
        <strain evidence="2">L22</strain>
    </source>
</reference>
<dbReference type="Proteomes" id="UP000631694">
    <property type="component" value="Unassembled WGS sequence"/>
</dbReference>
<feature type="transmembrane region" description="Helical" evidence="1">
    <location>
        <begin position="150"/>
        <end position="168"/>
    </location>
</feature>